<comment type="caution">
    <text evidence="3">The sequence shown here is derived from an EMBL/GenBank/DDBJ whole genome shotgun (WGS) entry which is preliminary data.</text>
</comment>
<dbReference type="RefSeq" id="WP_236298988.1">
    <property type="nucleotide sequence ID" value="NZ_WKEW01000005.1"/>
</dbReference>
<evidence type="ECO:0000313" key="3">
    <source>
        <dbReference type="EMBL" id="MCF5055936.1"/>
    </source>
</evidence>
<feature type="compositionally biased region" description="Polar residues" evidence="1">
    <location>
        <begin position="19"/>
        <end position="37"/>
    </location>
</feature>
<dbReference type="InterPro" id="IPR046673">
    <property type="entry name" value="ToxA_N"/>
</dbReference>
<evidence type="ECO:0000313" key="4">
    <source>
        <dbReference type="Proteomes" id="UP000814172"/>
    </source>
</evidence>
<gene>
    <name evidence="3" type="ORF">GIW75_02925</name>
</gene>
<evidence type="ECO:0000259" key="2">
    <source>
        <dbReference type="Pfam" id="PF20178"/>
    </source>
</evidence>
<feature type="region of interest" description="Disordered" evidence="1">
    <location>
        <begin position="763"/>
        <end position="799"/>
    </location>
</feature>
<evidence type="ECO:0000256" key="1">
    <source>
        <dbReference type="SAM" id="MobiDB-lite"/>
    </source>
</evidence>
<organism evidence="3 4">
    <name type="scientific">Pseudomonas proteolytica</name>
    <dbReference type="NCBI Taxonomy" id="219574"/>
    <lineage>
        <taxon>Bacteria</taxon>
        <taxon>Pseudomonadati</taxon>
        <taxon>Pseudomonadota</taxon>
        <taxon>Gammaproteobacteria</taxon>
        <taxon>Pseudomonadales</taxon>
        <taxon>Pseudomonadaceae</taxon>
        <taxon>Pseudomonas</taxon>
    </lineage>
</organism>
<accession>A0AAW5A6U0</accession>
<keyword evidence="4" id="KW-1185">Reference proteome</keyword>
<feature type="domain" description="Dermonecrotic toxin N-terminal" evidence="2">
    <location>
        <begin position="157"/>
        <end position="450"/>
    </location>
</feature>
<dbReference type="Proteomes" id="UP000814172">
    <property type="component" value="Unassembled WGS sequence"/>
</dbReference>
<reference evidence="3 4" key="1">
    <citation type="submission" date="2019-11" db="EMBL/GenBank/DDBJ databases">
        <title>Epiphytic Pseudomonas syringae from cherry orchards.</title>
        <authorList>
            <person name="Hulin M.T."/>
        </authorList>
    </citation>
    <scope>NUCLEOTIDE SEQUENCE [LARGE SCALE GENOMIC DNA]</scope>
    <source>
        <strain evidence="3 4">PA-6-9F</strain>
    </source>
</reference>
<sequence length="934" mass="101772">MSISIQNLSSGAYEYEVTQESNSIKPTSNTQPSTGAGSSDLDNRNSLIQTLAGLEQGITTGRITNELIFPALQTTKIQLEPDTKDAGPAIEVSLWQYITANGWNIPKNHEELIQLRQIVSSQAPESTSNAYAVITEQVAKANVEKAKFNNIALGTAAAFPDVRTEAKKCAQDIVFKLTGLHVDADKTYLNRFNGMQSATTATGWEHMKEEPSSSITLTDAVLKNFSENDGVPGNLDSEAGLYKDGPGHSKKAGYGAHNQIPLAPSQFMKSLWNVDFQTVMSEKIDDFWEHHADNYRTVQKGVFIHKASEQLKSQEAKLPAERALQPPEHEFTRSDYKQLMTAVWGEGVSENQPLTFAQLQATSPVTGAVQAHAFDINGFQSNDIVRFTLPGKLPKKYVNGRLDGVQVLYIPDAQPAFLKFDSLEKMDRWVSDQASTPSLRQALESHFSLADRQNGEPGAGTLLFNAIVPLSSLAPEVRPKDGVDTSLEYLGAGTVSNQEGRVIDRGNFAIKGDVFSHMAHLSQQRMKSDADTAIKSNSEVTRDIWLNDISVGAELLTKLAPLAAPIAAAAVITGLTEVALGTEKEITGDTQAERHDGAAKVFDGMLNVLFSSVGVGSKAEDPFTLPEKEPPILEPASGPEYASFDIPNRLLPSQAGNISIYAVADGESLLAKSTVNAKGIYQFKDELGKDRWFIRYTDQTGIANTYEIKSDFKLSNDYVQIIDPQSGKPVLTVDAVANGQWRSSGMLGGVQSIDRDVSIGRKRLAEPGSSSGPSTSGGQSTLKRPKLPEAFPGEKATLEPPIKGKNVFYKYNNRSRHSAFVADRSFSPSSTDLRGGPLPKGQGRHYFTDLAPEDKPTEVISQMIFGRNKYGKTLNKMTDYFEINTTGLKLVEVPGHPHIFYVETPFSIPLQYRDGASGELVSRVISRGETPYTA</sequence>
<feature type="compositionally biased region" description="Low complexity" evidence="1">
    <location>
        <begin position="767"/>
        <end position="781"/>
    </location>
</feature>
<dbReference type="Pfam" id="PF20178">
    <property type="entry name" value="ToxA_N"/>
    <property type="match status" value="1"/>
</dbReference>
<dbReference type="AlphaFoldDB" id="A0AAW5A6U0"/>
<dbReference type="EMBL" id="WKEW01000005">
    <property type="protein sequence ID" value="MCF5055936.1"/>
    <property type="molecule type" value="Genomic_DNA"/>
</dbReference>
<name>A0AAW5A6U0_9PSED</name>
<proteinExistence type="predicted"/>
<protein>
    <recommendedName>
        <fullName evidence="2">Dermonecrotic toxin N-terminal domain-containing protein</fullName>
    </recommendedName>
</protein>
<feature type="region of interest" description="Disordered" evidence="1">
    <location>
        <begin position="19"/>
        <end position="42"/>
    </location>
</feature>